<evidence type="ECO:0000256" key="1">
    <source>
        <dbReference type="SAM" id="MobiDB-lite"/>
    </source>
</evidence>
<feature type="compositionally biased region" description="Basic and acidic residues" evidence="1">
    <location>
        <begin position="100"/>
        <end position="119"/>
    </location>
</feature>
<organism evidence="2 3">
    <name type="scientific">Anabarilius grahami</name>
    <name type="common">Kanglang fish</name>
    <name type="synonym">Barilius grahami</name>
    <dbReference type="NCBI Taxonomy" id="495550"/>
    <lineage>
        <taxon>Eukaryota</taxon>
        <taxon>Metazoa</taxon>
        <taxon>Chordata</taxon>
        <taxon>Craniata</taxon>
        <taxon>Vertebrata</taxon>
        <taxon>Euteleostomi</taxon>
        <taxon>Actinopterygii</taxon>
        <taxon>Neopterygii</taxon>
        <taxon>Teleostei</taxon>
        <taxon>Ostariophysi</taxon>
        <taxon>Cypriniformes</taxon>
        <taxon>Xenocyprididae</taxon>
        <taxon>Xenocypridinae</taxon>
        <taxon>Xenocypridinae incertae sedis</taxon>
        <taxon>Anabarilius</taxon>
    </lineage>
</organism>
<proteinExistence type="predicted"/>
<feature type="compositionally biased region" description="Basic and acidic residues" evidence="1">
    <location>
        <begin position="210"/>
        <end position="222"/>
    </location>
</feature>
<comment type="caution">
    <text evidence="2">The sequence shown here is derived from an EMBL/GenBank/DDBJ whole genome shotgun (WGS) entry which is preliminary data.</text>
</comment>
<name>A0A3N0YKX4_ANAGA</name>
<sequence>MDSFLAVQLLCLEQKDHSLEAHLEDFIRLVPSTTFPDSCLCSFLYAGLNTATKALLSGEGPQGSFMEYVEWVLVSCDSPLTVDIVDDDTSPTSYPVPSHQHLDYRDRQPEPTTGNERHSAAMYKPAHTRATELNIATEPERRVPEQVCEPAASTIAEGVLVEFDGMERSSAHPPATESEDTFELHAVQLELEALERQIRTLLEKQAELRERQTTLETSRADAHQSSFLPQSPTNPVVPSSMPPISPSAPPLSGESTPRVLRESSLHGCEKPLALPSASARSSPPRSVVGSTWVRYRYTYATDLQAGRYSPALHPFVLGQLLPPSGSASALGRSCSTSALRISTTISGGRHCGYVAAVLIFGVPLLHQLSGFAVGSIIGIAVASGCPHGGASEHISMAPPS</sequence>
<evidence type="ECO:0000313" key="2">
    <source>
        <dbReference type="EMBL" id="ROL46905.1"/>
    </source>
</evidence>
<feature type="compositionally biased region" description="Pro residues" evidence="1">
    <location>
        <begin position="240"/>
        <end position="249"/>
    </location>
</feature>
<protein>
    <submittedName>
        <fullName evidence="2">Uncharacterized protein</fullName>
    </submittedName>
</protein>
<dbReference type="AlphaFoldDB" id="A0A3N0YKX4"/>
<reference evidence="2 3" key="1">
    <citation type="submission" date="2018-10" db="EMBL/GenBank/DDBJ databases">
        <title>Genome assembly for a Yunnan-Guizhou Plateau 3E fish, Anabarilius grahami (Regan), and its evolutionary and genetic applications.</title>
        <authorList>
            <person name="Jiang W."/>
        </authorList>
    </citation>
    <scope>NUCLEOTIDE SEQUENCE [LARGE SCALE GENOMIC DNA]</scope>
    <source>
        <strain evidence="2">AG-KIZ</strain>
        <tissue evidence="2">Muscle</tissue>
    </source>
</reference>
<accession>A0A3N0YKX4</accession>
<feature type="region of interest" description="Disordered" evidence="1">
    <location>
        <begin position="210"/>
        <end position="263"/>
    </location>
</feature>
<dbReference type="EMBL" id="RJVU01036174">
    <property type="protein sequence ID" value="ROL46905.1"/>
    <property type="molecule type" value="Genomic_DNA"/>
</dbReference>
<keyword evidence="3" id="KW-1185">Reference proteome</keyword>
<feature type="region of interest" description="Disordered" evidence="1">
    <location>
        <begin position="86"/>
        <end position="120"/>
    </location>
</feature>
<feature type="compositionally biased region" description="Polar residues" evidence="1">
    <location>
        <begin position="223"/>
        <end position="234"/>
    </location>
</feature>
<gene>
    <name evidence="2" type="ORF">DPX16_20557</name>
</gene>
<evidence type="ECO:0000313" key="3">
    <source>
        <dbReference type="Proteomes" id="UP000281406"/>
    </source>
</evidence>
<dbReference type="Proteomes" id="UP000281406">
    <property type="component" value="Unassembled WGS sequence"/>
</dbReference>